<proteinExistence type="predicted"/>
<protein>
    <submittedName>
        <fullName evidence="2">DUF2165 domain-containing protein</fullName>
    </submittedName>
</protein>
<dbReference type="Pfam" id="PF09933">
    <property type="entry name" value="DUF2165"/>
    <property type="match status" value="1"/>
</dbReference>
<accession>A0A759YQ59</accession>
<keyword evidence="1" id="KW-1133">Transmembrane helix</keyword>
<feature type="transmembrane region" description="Helical" evidence="1">
    <location>
        <begin position="77"/>
        <end position="97"/>
    </location>
</feature>
<dbReference type="EMBL" id="DAAXRP010000028">
    <property type="protein sequence ID" value="HAG2284723.1"/>
    <property type="molecule type" value="Genomic_DNA"/>
</dbReference>
<feature type="transmembrane region" description="Helical" evidence="1">
    <location>
        <begin position="147"/>
        <end position="166"/>
    </location>
</feature>
<evidence type="ECO:0000313" key="2">
    <source>
        <dbReference type="EMBL" id="HAG2284723.1"/>
    </source>
</evidence>
<reference evidence="2" key="1">
    <citation type="journal article" date="2018" name="Genome Biol.">
        <title>SKESA: strategic k-mer extension for scrupulous assemblies.</title>
        <authorList>
            <person name="Souvorov A."/>
            <person name="Agarwala R."/>
            <person name="Lipman D.J."/>
        </authorList>
    </citation>
    <scope>NUCLEOTIDE SEQUENCE</scope>
    <source>
        <strain evidence="2">MA.CK_94/00001630</strain>
    </source>
</reference>
<reference evidence="2" key="2">
    <citation type="submission" date="2020-02" db="EMBL/GenBank/DDBJ databases">
        <authorList>
            <consortium name="NCBI Pathogen Detection Project"/>
        </authorList>
    </citation>
    <scope>NUCLEOTIDE SEQUENCE</scope>
    <source>
        <strain evidence="2">MA.CK_94/00001630</strain>
    </source>
</reference>
<evidence type="ECO:0000256" key="1">
    <source>
        <dbReference type="SAM" id="Phobius"/>
    </source>
</evidence>
<gene>
    <name evidence="2" type="ORF">G8W61_005118</name>
</gene>
<keyword evidence="1" id="KW-0812">Transmembrane</keyword>
<feature type="transmembrane region" description="Helical" evidence="1">
    <location>
        <begin position="12"/>
        <end position="33"/>
    </location>
</feature>
<keyword evidence="1" id="KW-0472">Membrane</keyword>
<name>A0A759YQ59_SALER</name>
<sequence>MKIKFFSHPLNIGKLLYLYGFGMWMTIITINNINDPETNIFYIKNMVEMNLFNNINDTNIGQGLRWRALHSTWVSHFLIWCIIVFELVIDFFMWRAFLSLLSDSWKGISATKKTINKVNVALSWMIGLFSLLITGGIWFAYWIHMGAFQMVHLTAIVWCVLGFILFNFTGNNFNDKCAEDL</sequence>
<dbReference type="AlphaFoldDB" id="A0A759YQ59"/>
<feature type="transmembrane region" description="Helical" evidence="1">
    <location>
        <begin position="118"/>
        <end position="141"/>
    </location>
</feature>
<dbReference type="InterPro" id="IPR018681">
    <property type="entry name" value="DUF2165_transmembrane"/>
</dbReference>
<comment type="caution">
    <text evidence="2">The sequence shown here is derived from an EMBL/GenBank/DDBJ whole genome shotgun (WGS) entry which is preliminary data.</text>
</comment>
<organism evidence="2">
    <name type="scientific">Salmonella enterica</name>
    <name type="common">Salmonella choleraesuis</name>
    <dbReference type="NCBI Taxonomy" id="28901"/>
    <lineage>
        <taxon>Bacteria</taxon>
        <taxon>Pseudomonadati</taxon>
        <taxon>Pseudomonadota</taxon>
        <taxon>Gammaproteobacteria</taxon>
        <taxon>Enterobacterales</taxon>
        <taxon>Enterobacteriaceae</taxon>
        <taxon>Salmonella</taxon>
    </lineage>
</organism>